<feature type="compositionally biased region" description="Basic residues" evidence="1">
    <location>
        <begin position="155"/>
        <end position="164"/>
    </location>
</feature>
<dbReference type="InterPro" id="IPR012340">
    <property type="entry name" value="NA-bd_OB-fold"/>
</dbReference>
<dbReference type="SUPFAM" id="SSF50249">
    <property type="entry name" value="Nucleic acid-binding proteins"/>
    <property type="match status" value="1"/>
</dbReference>
<dbReference type="InterPro" id="IPR011129">
    <property type="entry name" value="CSD"/>
</dbReference>
<dbReference type="Gene3D" id="2.40.50.140">
    <property type="entry name" value="Nucleic acid-binding proteins"/>
    <property type="match status" value="1"/>
</dbReference>
<protein>
    <recommendedName>
        <fullName evidence="2">CSD domain-containing protein</fullName>
    </recommendedName>
</protein>
<feature type="compositionally biased region" description="Basic and acidic residues" evidence="1">
    <location>
        <begin position="118"/>
        <end position="150"/>
    </location>
</feature>
<dbReference type="GO" id="GO:0003676">
    <property type="term" value="F:nucleic acid binding"/>
    <property type="evidence" value="ECO:0007669"/>
    <property type="project" value="InterPro"/>
</dbReference>
<dbReference type="EMBL" id="MN739649">
    <property type="protein sequence ID" value="QHT18168.1"/>
    <property type="molecule type" value="Genomic_DNA"/>
</dbReference>
<dbReference type="PRINTS" id="PR00050">
    <property type="entry name" value="COLDSHOCK"/>
</dbReference>
<dbReference type="PANTHER" id="PTHR11544">
    <property type="entry name" value="COLD SHOCK DOMAIN CONTAINING PROTEINS"/>
    <property type="match status" value="1"/>
</dbReference>
<dbReference type="InterPro" id="IPR050181">
    <property type="entry name" value="Cold_shock_domain"/>
</dbReference>
<feature type="domain" description="CSD" evidence="2">
    <location>
        <begin position="15"/>
        <end position="88"/>
    </location>
</feature>
<reference evidence="3" key="1">
    <citation type="journal article" date="2020" name="Nature">
        <title>Giant virus diversity and host interactions through global metagenomics.</title>
        <authorList>
            <person name="Schulz F."/>
            <person name="Roux S."/>
            <person name="Paez-Espino D."/>
            <person name="Jungbluth S."/>
            <person name="Walsh D.A."/>
            <person name="Denef V.J."/>
            <person name="McMahon K.D."/>
            <person name="Konstantinidis K.T."/>
            <person name="Eloe-Fadrosh E.A."/>
            <person name="Kyrpides N.C."/>
            <person name="Woyke T."/>
        </authorList>
    </citation>
    <scope>NUCLEOTIDE SEQUENCE</scope>
    <source>
        <strain evidence="3">GVMAG-M-3300023174-3</strain>
    </source>
</reference>
<evidence type="ECO:0000313" key="3">
    <source>
        <dbReference type="EMBL" id="QHT18168.1"/>
    </source>
</evidence>
<evidence type="ECO:0000256" key="1">
    <source>
        <dbReference type="SAM" id="MobiDB-lite"/>
    </source>
</evidence>
<dbReference type="AlphaFoldDB" id="A0A6C0DMK9"/>
<dbReference type="SMART" id="SM00357">
    <property type="entry name" value="CSP"/>
    <property type="match status" value="1"/>
</dbReference>
<dbReference type="PROSITE" id="PS51857">
    <property type="entry name" value="CSD_2"/>
    <property type="match status" value="1"/>
</dbReference>
<dbReference type="CDD" id="cd04458">
    <property type="entry name" value="CSP_CDS"/>
    <property type="match status" value="1"/>
</dbReference>
<accession>A0A6C0DMK9</accession>
<name>A0A6C0DMK9_9ZZZZ</name>
<dbReference type="Pfam" id="PF00313">
    <property type="entry name" value="CSD"/>
    <property type="match status" value="1"/>
</dbReference>
<sequence>MSSSEEVSSDAQPNRILGQVKWFNNKAGYGFITVSDGELDKKDIFIHYSSIRVTNSQYKYLVQGEYVEFTLIKSSNSAHEYQATDVAGIKGGSLMCETRRFTRPAEESAARPIRRARPPRDDVARPRNREDKRSGPRSVIREDGDAKEDGFTTVRGKRPPGNRKPKTEGDDGSAN</sequence>
<feature type="region of interest" description="Disordered" evidence="1">
    <location>
        <begin position="101"/>
        <end position="175"/>
    </location>
</feature>
<proteinExistence type="predicted"/>
<dbReference type="InterPro" id="IPR002059">
    <property type="entry name" value="CSP_DNA-bd"/>
</dbReference>
<organism evidence="3">
    <name type="scientific">viral metagenome</name>
    <dbReference type="NCBI Taxonomy" id="1070528"/>
    <lineage>
        <taxon>unclassified sequences</taxon>
        <taxon>metagenomes</taxon>
        <taxon>organismal metagenomes</taxon>
    </lineage>
</organism>
<evidence type="ECO:0000259" key="2">
    <source>
        <dbReference type="PROSITE" id="PS51857"/>
    </source>
</evidence>